<dbReference type="GO" id="GO:0000160">
    <property type="term" value="P:phosphorelay signal transduction system"/>
    <property type="evidence" value="ECO:0007669"/>
    <property type="project" value="InterPro"/>
</dbReference>
<dbReference type="InterPro" id="IPR011006">
    <property type="entry name" value="CheY-like_superfamily"/>
</dbReference>
<proteinExistence type="predicted"/>
<dbReference type="RefSeq" id="WP_092383564.1">
    <property type="nucleotide sequence ID" value="NZ_LT629787.1"/>
</dbReference>
<dbReference type="SMART" id="SM00448">
    <property type="entry name" value="REC"/>
    <property type="match status" value="1"/>
</dbReference>
<accession>A0A1H2E5Z4</accession>
<dbReference type="Proteomes" id="UP000243924">
    <property type="component" value="Chromosome I"/>
</dbReference>
<dbReference type="SUPFAM" id="SSF52172">
    <property type="entry name" value="CheY-like"/>
    <property type="match status" value="1"/>
</dbReference>
<dbReference type="PANTHER" id="PTHR44591:SF25">
    <property type="entry name" value="CHEMOTAXIS TWO-COMPONENT RESPONSE REGULATOR"/>
    <property type="match status" value="1"/>
</dbReference>
<reference evidence="5" key="1">
    <citation type="submission" date="2016-10" db="EMBL/GenBank/DDBJ databases">
        <authorList>
            <person name="Varghese N."/>
            <person name="Submissions S."/>
        </authorList>
    </citation>
    <scope>NUCLEOTIDE SEQUENCE [LARGE SCALE GENOMIC DNA]</scope>
    <source>
        <strain evidence="5">CECT 8338</strain>
    </source>
</reference>
<dbReference type="OrthoDB" id="9800897at2"/>
<evidence type="ECO:0000256" key="2">
    <source>
        <dbReference type="PROSITE-ProRule" id="PRU00169"/>
    </source>
</evidence>
<dbReference type="EMBL" id="LT629787">
    <property type="protein sequence ID" value="SDT90500.1"/>
    <property type="molecule type" value="Genomic_DNA"/>
</dbReference>
<name>A0A1H2E5Z4_9GAMM</name>
<keyword evidence="5" id="KW-1185">Reference proteome</keyword>
<dbReference type="Gene3D" id="3.40.50.2300">
    <property type="match status" value="1"/>
</dbReference>
<dbReference type="InterPro" id="IPR001789">
    <property type="entry name" value="Sig_transdc_resp-reg_receiver"/>
</dbReference>
<feature type="domain" description="Response regulatory" evidence="3">
    <location>
        <begin position="3"/>
        <end position="119"/>
    </location>
</feature>
<dbReference type="STRING" id="1434072.SAMN05216210_0369"/>
<evidence type="ECO:0000259" key="3">
    <source>
        <dbReference type="PROSITE" id="PS50110"/>
    </source>
</evidence>
<dbReference type="PROSITE" id="PS50110">
    <property type="entry name" value="RESPONSE_REGULATORY"/>
    <property type="match status" value="1"/>
</dbReference>
<dbReference type="PANTHER" id="PTHR44591">
    <property type="entry name" value="STRESS RESPONSE REGULATOR PROTEIN 1"/>
    <property type="match status" value="1"/>
</dbReference>
<evidence type="ECO:0000256" key="1">
    <source>
        <dbReference type="ARBA" id="ARBA00022553"/>
    </source>
</evidence>
<organism evidence="4 5">
    <name type="scientific">Halopseudomonas salegens</name>
    <dbReference type="NCBI Taxonomy" id="1434072"/>
    <lineage>
        <taxon>Bacteria</taxon>
        <taxon>Pseudomonadati</taxon>
        <taxon>Pseudomonadota</taxon>
        <taxon>Gammaproteobacteria</taxon>
        <taxon>Pseudomonadales</taxon>
        <taxon>Pseudomonadaceae</taxon>
        <taxon>Halopseudomonas</taxon>
    </lineage>
</organism>
<dbReference type="InterPro" id="IPR050595">
    <property type="entry name" value="Bact_response_regulator"/>
</dbReference>
<sequence>MSAILVVDDSATVRDDVASFLRQQNLTVITANDGRDGLQQLQRNTHIKLVICDVNMPHMDGLTMAEKSRSELQSKVPIIMLTTESCPKMKERGKAAGVKGWIVKPFNGPGIIGAIQKLVTA</sequence>
<dbReference type="Pfam" id="PF00072">
    <property type="entry name" value="Response_reg"/>
    <property type="match status" value="1"/>
</dbReference>
<feature type="modified residue" description="4-aspartylphosphate" evidence="2">
    <location>
        <position position="53"/>
    </location>
</feature>
<dbReference type="AlphaFoldDB" id="A0A1H2E5Z4"/>
<protein>
    <submittedName>
        <fullName evidence="4">Two-component system, chemotaxis family, response regulator CheY</fullName>
    </submittedName>
</protein>
<evidence type="ECO:0000313" key="4">
    <source>
        <dbReference type="EMBL" id="SDT90500.1"/>
    </source>
</evidence>
<evidence type="ECO:0000313" key="5">
    <source>
        <dbReference type="Proteomes" id="UP000243924"/>
    </source>
</evidence>
<gene>
    <name evidence="4" type="ORF">SAMN05216210_0369</name>
</gene>
<keyword evidence="1 2" id="KW-0597">Phosphoprotein</keyword>